<reference evidence="1 2" key="1">
    <citation type="journal article" date="2015" name="Int. J. Syst. Evol. Microbiol.">
        <title>Hyunsoonleella pacifica sp. nov., isolated from seawater of South Pacific Gyre.</title>
        <authorList>
            <person name="Gao X."/>
            <person name="Zhang Z."/>
            <person name="Dai X."/>
            <person name="Zhang X.H."/>
        </authorList>
    </citation>
    <scope>NUCLEOTIDE SEQUENCE [LARGE SCALE GENOMIC DNA]</scope>
    <source>
        <strain evidence="1 2">SW033</strain>
    </source>
</reference>
<name>A0A4Q9FSM5_9FLAO</name>
<dbReference type="OrthoDB" id="1111178at2"/>
<dbReference type="SUPFAM" id="SSF51126">
    <property type="entry name" value="Pectin lyase-like"/>
    <property type="match status" value="1"/>
</dbReference>
<dbReference type="EMBL" id="SIRS01000001">
    <property type="protein sequence ID" value="TBN19013.1"/>
    <property type="molecule type" value="Genomic_DNA"/>
</dbReference>
<proteinExistence type="predicted"/>
<evidence type="ECO:0000313" key="2">
    <source>
        <dbReference type="Proteomes" id="UP000292372"/>
    </source>
</evidence>
<evidence type="ECO:0008006" key="3">
    <source>
        <dbReference type="Google" id="ProtNLM"/>
    </source>
</evidence>
<accession>A0A4Q9FSM5</accession>
<organism evidence="1 2">
    <name type="scientific">Hyunsoonleella pacifica</name>
    <dbReference type="NCBI Taxonomy" id="1080224"/>
    <lineage>
        <taxon>Bacteria</taxon>
        <taxon>Pseudomonadati</taxon>
        <taxon>Bacteroidota</taxon>
        <taxon>Flavobacteriia</taxon>
        <taxon>Flavobacteriales</taxon>
        <taxon>Flavobacteriaceae</taxon>
    </lineage>
</organism>
<dbReference type="InterPro" id="IPR011050">
    <property type="entry name" value="Pectin_lyase_fold/virulence"/>
</dbReference>
<dbReference type="PROSITE" id="PS51257">
    <property type="entry name" value="PROKAR_LIPOPROTEIN"/>
    <property type="match status" value="1"/>
</dbReference>
<gene>
    <name evidence="1" type="ORF">EYD46_02815</name>
</gene>
<dbReference type="RefSeq" id="WP_130935527.1">
    <property type="nucleotide sequence ID" value="NZ_BMEE01000001.1"/>
</dbReference>
<comment type="caution">
    <text evidence="1">The sequence shown here is derived from an EMBL/GenBank/DDBJ whole genome shotgun (WGS) entry which is preliminary data.</text>
</comment>
<dbReference type="AlphaFoldDB" id="A0A4Q9FSM5"/>
<sequence length="521" mass="57821">MKRLTYIILSISFLILWSSCRKDFEFSASTGSLEFSRDTVYLDTIFKNIGSSTYNLKVYNRSDDDIVIPTLALGRGENSQYRLSVDGIPGKVFENIELLAKDSMFIFVETTFNTDITPITSNEMLYTDVIAFDSGANLQEVELVTLVKDAVFIFPDRDNTTKIVETLILNIDDEQIETNLPGRELLPEELTLTNEKPYVIYGFAAVPEGETLTIEAGSRLHFHENSGIIVQPGASINVNGNFSTDQELLENEVIMEGDRLEPSFSNRPGQWGTIWLLEGSINNTFNYVTIKNALVGILCDGNADATDDKLTITNSQIYNSGSFGLLGRNTSITGENLVLNNAGQSALATTFGGKYNFTHCTIANYWQAGPRPLPALLINNFIVDENETAIVTDLVEANFNNCIIYGNDNPEFLLDEVEDDAVDFNFKFTNCLARFEDRNNNFSGANYDFDNASLYENMIFNQDPDFKDPNNSMLIIGDDSAGNGQGNSTFASQVPNDILNVSRTASPDIGAYQHVTFPEDN</sequence>
<dbReference type="Proteomes" id="UP000292372">
    <property type="component" value="Unassembled WGS sequence"/>
</dbReference>
<evidence type="ECO:0000313" key="1">
    <source>
        <dbReference type="EMBL" id="TBN19013.1"/>
    </source>
</evidence>
<keyword evidence="2" id="KW-1185">Reference proteome</keyword>
<protein>
    <recommendedName>
        <fullName evidence="3">Right-handed parallel beta-helix repeat-containing protein</fullName>
    </recommendedName>
</protein>